<reference evidence="1 2" key="1">
    <citation type="submission" date="2014-07" db="EMBL/GenBank/DDBJ databases">
        <authorList>
            <person name="Sibley D."/>
            <person name="Venepally P."/>
            <person name="Karamycheva S."/>
            <person name="Hadjithomas M."/>
            <person name="Khan A."/>
            <person name="Brunk B."/>
            <person name="Roos D."/>
            <person name="Caler E."/>
            <person name="Lorenzi H."/>
        </authorList>
    </citation>
    <scope>NUCLEOTIDE SEQUENCE [LARGE SCALE GENOMIC DNA]</scope>
    <source>
        <strain evidence="1 2">FOU</strain>
    </source>
</reference>
<evidence type="ECO:0000313" key="2">
    <source>
        <dbReference type="Proteomes" id="UP000028838"/>
    </source>
</evidence>
<dbReference type="EMBL" id="AEYH02002903">
    <property type="protein sequence ID" value="KFG33403.1"/>
    <property type="molecule type" value="Genomic_DNA"/>
</dbReference>
<proteinExistence type="predicted"/>
<organism evidence="1 2">
    <name type="scientific">Toxoplasma gondii FOU</name>
    <dbReference type="NCBI Taxonomy" id="943167"/>
    <lineage>
        <taxon>Eukaryota</taxon>
        <taxon>Sar</taxon>
        <taxon>Alveolata</taxon>
        <taxon>Apicomplexa</taxon>
        <taxon>Conoidasida</taxon>
        <taxon>Coccidia</taxon>
        <taxon>Eucoccidiorida</taxon>
        <taxon>Eimeriorina</taxon>
        <taxon>Sarcocystidae</taxon>
        <taxon>Toxoplasma</taxon>
    </lineage>
</organism>
<protein>
    <submittedName>
        <fullName evidence="1">Uncharacterized protein</fullName>
    </submittedName>
</protein>
<dbReference type="VEuPathDB" id="ToxoDB:TGFOU_406340"/>
<comment type="caution">
    <text evidence="1">The sequence shown here is derived from an EMBL/GenBank/DDBJ whole genome shotgun (WGS) entry which is preliminary data.</text>
</comment>
<evidence type="ECO:0000313" key="1">
    <source>
        <dbReference type="EMBL" id="KFG33403.1"/>
    </source>
</evidence>
<sequence>MPSTICLASSKCFCSSSRWQTTALMAEARASRRLSCFSTCRVAPASCVCCVWKSASSSASKCACLRRESRSCSSEESSASTPCS</sequence>
<dbReference type="AlphaFoldDB" id="A0A086JMN5"/>
<dbReference type="Proteomes" id="UP000028838">
    <property type="component" value="Unassembled WGS sequence"/>
</dbReference>
<name>A0A086JMN5_TOXGO</name>
<gene>
    <name evidence="1" type="ORF">TGFOU_406340</name>
</gene>
<accession>A0A086JMN5</accession>